<reference evidence="7 9" key="2">
    <citation type="submission" date="2018-03" db="EMBL/GenBank/DDBJ databases">
        <authorList>
            <person name="Fogelqvist J."/>
        </authorList>
    </citation>
    <scope>NUCLEOTIDE SEQUENCE [LARGE SCALE GENOMIC DNA]</scope>
</reference>
<dbReference type="InterPro" id="IPR029040">
    <property type="entry name" value="RPABC4/Spt4"/>
</dbReference>
<dbReference type="AlphaFoldDB" id="A0A0G4IL75"/>
<accession>A0A0G4IL75</accession>
<geneLocation type="mitochondrion" evidence="7"/>
<dbReference type="CDD" id="cd07973">
    <property type="entry name" value="Spt4"/>
    <property type="match status" value="1"/>
</dbReference>
<reference evidence="6 8" key="1">
    <citation type="submission" date="2015-02" db="EMBL/GenBank/DDBJ databases">
        <authorList>
            <person name="Chooi Y.-H."/>
        </authorList>
    </citation>
    <scope>NUCLEOTIDE SEQUENCE [LARGE SCALE GENOMIC DNA]</scope>
    <source>
        <strain evidence="6">E3</strain>
    </source>
</reference>
<dbReference type="Proteomes" id="UP000290189">
    <property type="component" value="Unassembled WGS sequence"/>
</dbReference>
<dbReference type="PANTHER" id="PTHR12882:SF1">
    <property type="entry name" value="TRANSCRIPTION ELONGATION FACTOR SPT4"/>
    <property type="match status" value="1"/>
</dbReference>
<dbReference type="GO" id="GO:0006355">
    <property type="term" value="P:regulation of DNA-templated transcription"/>
    <property type="evidence" value="ECO:0007669"/>
    <property type="project" value="InterPro"/>
</dbReference>
<sequence>MAAAAPSNLRNLRACIRCKIVKTFSDFRDTGCENCPDLALEGDADRISQWTSPTFEGLIALINPNESWVARYQEIDHLVRGCYAITVTGSAPVDDEDEYED</sequence>
<evidence type="ECO:0000313" key="7">
    <source>
        <dbReference type="EMBL" id="SPR00130.1"/>
    </source>
</evidence>
<organism evidence="6 8">
    <name type="scientific">Plasmodiophora brassicae</name>
    <name type="common">Clubroot disease agent</name>
    <dbReference type="NCBI Taxonomy" id="37360"/>
    <lineage>
        <taxon>Eukaryota</taxon>
        <taxon>Sar</taxon>
        <taxon>Rhizaria</taxon>
        <taxon>Endomyxa</taxon>
        <taxon>Phytomyxea</taxon>
        <taxon>Plasmodiophorida</taxon>
        <taxon>Plasmodiophoridae</taxon>
        <taxon>Plasmodiophora</taxon>
    </lineage>
</organism>
<dbReference type="GO" id="GO:0032044">
    <property type="term" value="C:DSIF complex"/>
    <property type="evidence" value="ECO:0007669"/>
    <property type="project" value="TreeGrafter"/>
</dbReference>
<evidence type="ECO:0000313" key="6">
    <source>
        <dbReference type="EMBL" id="CEO95850.1"/>
    </source>
</evidence>
<dbReference type="InterPro" id="IPR022800">
    <property type="entry name" value="Spt4/RpoE2_Znf"/>
</dbReference>
<protein>
    <recommendedName>
        <fullName evidence="5">Spt4/RpoE2 zinc finger domain-containing protein</fullName>
    </recommendedName>
</protein>
<evidence type="ECO:0000256" key="3">
    <source>
        <dbReference type="ARBA" id="ARBA00023163"/>
    </source>
</evidence>
<evidence type="ECO:0000313" key="8">
    <source>
        <dbReference type="Proteomes" id="UP000039324"/>
    </source>
</evidence>
<dbReference type="STRING" id="37360.A0A0G4IL75"/>
<keyword evidence="8" id="KW-1185">Reference proteome</keyword>
<name>A0A0G4IL75_PLABS</name>
<dbReference type="SUPFAM" id="SSF63393">
    <property type="entry name" value="RNA polymerase subunits"/>
    <property type="match status" value="1"/>
</dbReference>
<dbReference type="Gene3D" id="3.30.40.210">
    <property type="match status" value="1"/>
</dbReference>
<keyword evidence="3" id="KW-0804">Transcription</keyword>
<dbReference type="InterPro" id="IPR038510">
    <property type="entry name" value="Spt4_sf"/>
</dbReference>
<proteinExistence type="inferred from homology"/>
<dbReference type="Pfam" id="PF06093">
    <property type="entry name" value="Spt4"/>
    <property type="match status" value="1"/>
</dbReference>
<dbReference type="Proteomes" id="UP000039324">
    <property type="component" value="Unassembled WGS sequence"/>
</dbReference>
<dbReference type="EMBL" id="OVEO01000013">
    <property type="protein sequence ID" value="SPR00130.1"/>
    <property type="molecule type" value="Genomic_DNA"/>
</dbReference>
<dbReference type="SMART" id="SM01389">
    <property type="entry name" value="Spt4"/>
    <property type="match status" value="1"/>
</dbReference>
<dbReference type="OrthoDB" id="248751at2759"/>
<dbReference type="PIRSF" id="PIRSF025023">
    <property type="entry name" value="Spt4"/>
    <property type="match status" value="1"/>
</dbReference>
<evidence type="ECO:0000256" key="2">
    <source>
        <dbReference type="ARBA" id="ARBA00010464"/>
    </source>
</evidence>
<dbReference type="PANTHER" id="PTHR12882">
    <property type="entry name" value="SUPPRESSOR OF TY 4"/>
    <property type="match status" value="1"/>
</dbReference>
<evidence type="ECO:0000259" key="5">
    <source>
        <dbReference type="SMART" id="SM01389"/>
    </source>
</evidence>
<keyword evidence="4" id="KW-0539">Nucleus</keyword>
<dbReference type="GO" id="GO:0008270">
    <property type="term" value="F:zinc ion binding"/>
    <property type="evidence" value="ECO:0007669"/>
    <property type="project" value="InterPro"/>
</dbReference>
<comment type="similarity">
    <text evidence="2">Belongs to the SPT4 family.</text>
</comment>
<evidence type="ECO:0000256" key="4">
    <source>
        <dbReference type="ARBA" id="ARBA00023242"/>
    </source>
</evidence>
<keyword evidence="7" id="KW-0496">Mitochondrion</keyword>
<dbReference type="GO" id="GO:0000993">
    <property type="term" value="F:RNA polymerase II complex binding"/>
    <property type="evidence" value="ECO:0007669"/>
    <property type="project" value="TreeGrafter"/>
</dbReference>
<dbReference type="OMA" id="FDGMIAV"/>
<feature type="domain" description="Spt4/RpoE2 zinc finger" evidence="5">
    <location>
        <begin position="12"/>
        <end position="88"/>
    </location>
</feature>
<dbReference type="InterPro" id="IPR009287">
    <property type="entry name" value="Spt4"/>
</dbReference>
<comment type="subcellular location">
    <subcellularLocation>
        <location evidence="1">Nucleus</location>
    </subcellularLocation>
</comment>
<dbReference type="EMBL" id="CDSF01000035">
    <property type="protein sequence ID" value="CEO95850.1"/>
    <property type="molecule type" value="Genomic_DNA"/>
</dbReference>
<evidence type="ECO:0000313" key="9">
    <source>
        <dbReference type="Proteomes" id="UP000290189"/>
    </source>
</evidence>
<evidence type="ECO:0000256" key="1">
    <source>
        <dbReference type="ARBA" id="ARBA00004123"/>
    </source>
</evidence>
<dbReference type="GO" id="GO:0140673">
    <property type="term" value="P:transcription elongation-coupled chromatin remodeling"/>
    <property type="evidence" value="ECO:0007669"/>
    <property type="project" value="InterPro"/>
</dbReference>
<gene>
    <name evidence="6" type="ORF">PBRA_004563</name>
    <name evidence="7" type="ORF">PLBR_LOCUS7345</name>
</gene>